<accession>A0AAV3PFG8</accession>
<evidence type="ECO:0000259" key="7">
    <source>
        <dbReference type="Pfam" id="PF04862"/>
    </source>
</evidence>
<dbReference type="SUPFAM" id="SSF49785">
    <property type="entry name" value="Galactose-binding domain-like"/>
    <property type="match status" value="1"/>
</dbReference>
<dbReference type="Proteomes" id="UP001454036">
    <property type="component" value="Unassembled WGS sequence"/>
</dbReference>
<reference evidence="8 9" key="1">
    <citation type="submission" date="2024-01" db="EMBL/GenBank/DDBJ databases">
        <title>The complete chloroplast genome sequence of Lithospermum erythrorhizon: insights into the phylogenetic relationship among Boraginaceae species and the maternal lineages of purple gromwells.</title>
        <authorList>
            <person name="Okada T."/>
            <person name="Watanabe K."/>
        </authorList>
    </citation>
    <scope>NUCLEOTIDE SEQUENCE [LARGE SCALE GENOMIC DNA]</scope>
</reference>
<organism evidence="8 9">
    <name type="scientific">Lithospermum erythrorhizon</name>
    <name type="common">Purple gromwell</name>
    <name type="synonym">Lithospermum officinale var. erythrorhizon</name>
    <dbReference type="NCBI Taxonomy" id="34254"/>
    <lineage>
        <taxon>Eukaryota</taxon>
        <taxon>Viridiplantae</taxon>
        <taxon>Streptophyta</taxon>
        <taxon>Embryophyta</taxon>
        <taxon>Tracheophyta</taxon>
        <taxon>Spermatophyta</taxon>
        <taxon>Magnoliopsida</taxon>
        <taxon>eudicotyledons</taxon>
        <taxon>Gunneridae</taxon>
        <taxon>Pentapetalae</taxon>
        <taxon>asterids</taxon>
        <taxon>lamiids</taxon>
        <taxon>Boraginales</taxon>
        <taxon>Boraginaceae</taxon>
        <taxon>Boraginoideae</taxon>
        <taxon>Lithospermeae</taxon>
        <taxon>Lithospermum</taxon>
    </lineage>
</organism>
<evidence type="ECO:0000256" key="6">
    <source>
        <dbReference type="SAM" id="SignalP"/>
    </source>
</evidence>
<evidence type="ECO:0000256" key="2">
    <source>
        <dbReference type="ARBA" id="ARBA00022512"/>
    </source>
</evidence>
<dbReference type="InterPro" id="IPR008979">
    <property type="entry name" value="Galactose-bd-like_sf"/>
</dbReference>
<dbReference type="PANTHER" id="PTHR31265">
    <property type="entry name" value="OS02G0527500 PROTEIN-RELATED"/>
    <property type="match status" value="1"/>
</dbReference>
<evidence type="ECO:0000256" key="4">
    <source>
        <dbReference type="ARBA" id="ARBA00022729"/>
    </source>
</evidence>
<proteinExistence type="predicted"/>
<keyword evidence="5" id="KW-0325">Glycoprotein</keyword>
<evidence type="ECO:0000313" key="9">
    <source>
        <dbReference type="Proteomes" id="UP001454036"/>
    </source>
</evidence>
<evidence type="ECO:0000256" key="1">
    <source>
        <dbReference type="ARBA" id="ARBA00004191"/>
    </source>
</evidence>
<keyword evidence="3" id="KW-0964">Secreted</keyword>
<feature type="signal peptide" evidence="6">
    <location>
        <begin position="1"/>
        <end position="20"/>
    </location>
</feature>
<keyword evidence="4 6" id="KW-0732">Signal</keyword>
<dbReference type="AlphaFoldDB" id="A0AAV3PFG8"/>
<comment type="subcellular location">
    <subcellularLocation>
        <location evidence="1">Secreted</location>
        <location evidence="1">Cell wall</location>
    </subcellularLocation>
</comment>
<dbReference type="EMBL" id="BAABME010017546">
    <property type="protein sequence ID" value="GAA0150472.1"/>
    <property type="molecule type" value="Genomic_DNA"/>
</dbReference>
<evidence type="ECO:0000256" key="5">
    <source>
        <dbReference type="ARBA" id="ARBA00023180"/>
    </source>
</evidence>
<dbReference type="PANTHER" id="PTHR31265:SF61">
    <property type="entry name" value="PROTEIN DUF642 L-GALACTONO-1,4-LACTONE-RESPONSIVE GENE 1"/>
    <property type="match status" value="1"/>
</dbReference>
<gene>
    <name evidence="8" type="ORF">LIER_37121</name>
</gene>
<feature type="domain" description="DUF642" evidence="7">
    <location>
        <begin position="24"/>
        <end position="185"/>
    </location>
</feature>
<dbReference type="FunFam" id="2.60.120.260:FF:000031">
    <property type="entry name" value="DUF642 family protein"/>
    <property type="match status" value="1"/>
</dbReference>
<protein>
    <recommendedName>
        <fullName evidence="7">DUF642 domain-containing protein</fullName>
    </recommendedName>
</protein>
<name>A0AAV3PFG8_LITER</name>
<feature type="domain" description="DUF642" evidence="7">
    <location>
        <begin position="196"/>
        <end position="363"/>
    </location>
</feature>
<dbReference type="Gene3D" id="2.60.120.260">
    <property type="entry name" value="Galactose-binding domain-like"/>
    <property type="match status" value="1"/>
</dbReference>
<dbReference type="Pfam" id="PF04862">
    <property type="entry name" value="DUF642"/>
    <property type="match status" value="2"/>
</dbReference>
<evidence type="ECO:0000256" key="3">
    <source>
        <dbReference type="ARBA" id="ARBA00022525"/>
    </source>
</evidence>
<comment type="caution">
    <text evidence="8">The sequence shown here is derived from an EMBL/GenBank/DDBJ whole genome shotgun (WGS) entry which is preliminary data.</text>
</comment>
<dbReference type="InterPro" id="IPR052437">
    <property type="entry name" value="Pectin_Meth_Modulator"/>
</dbReference>
<sequence>MKMLSIFCILLMSSFHVTFSLIDGLLPNGNFERGPKSSDLKGTKVINPHAIPHWKLTGFVEYIKSGQTQDDMLLVVPEGAYAVRLGDEASLKTWVKVKKGSVYSLSFTAARTCAQEERLNVSVFPSSHAHHWGILPIQTMYGSNGWDSYAWGFIAESDLIELVIHNPGREKDPACGPLIDSVALKTLFPPRFSTKNLLKNGNFEQGPYIFPKTSWGVLVPPHIEDDHSPLPGWMIESLKAVKYIDAEHHSVPQGQRAVELVAGRESALAQIVRTIPGKFYSLTFSIGDAKNSCHGSMVVEVAAGKAVVQVPYTSAGKGGFIHSQMKFKAVSTRTRIRFLSSFYHMKSDNSGSMCGPVVDDVKLVLIRSA</sequence>
<keyword evidence="2" id="KW-0134">Cell wall</keyword>
<evidence type="ECO:0000313" key="8">
    <source>
        <dbReference type="EMBL" id="GAA0150472.1"/>
    </source>
</evidence>
<dbReference type="InterPro" id="IPR006946">
    <property type="entry name" value="DGR2-like_dom"/>
</dbReference>
<keyword evidence="9" id="KW-1185">Reference proteome</keyword>
<feature type="chain" id="PRO_5043461366" description="DUF642 domain-containing protein" evidence="6">
    <location>
        <begin position="21"/>
        <end position="369"/>
    </location>
</feature>